<feature type="compositionally biased region" description="Low complexity" evidence="1">
    <location>
        <begin position="717"/>
        <end position="728"/>
    </location>
</feature>
<dbReference type="SMART" id="SM00474">
    <property type="entry name" value="35EXOc"/>
    <property type="match status" value="1"/>
</dbReference>
<feature type="region of interest" description="Disordered" evidence="1">
    <location>
        <begin position="690"/>
        <end position="874"/>
    </location>
</feature>
<feature type="compositionally biased region" description="Gly residues" evidence="1">
    <location>
        <begin position="167"/>
        <end position="188"/>
    </location>
</feature>
<dbReference type="GO" id="GO:0006139">
    <property type="term" value="P:nucleobase-containing compound metabolic process"/>
    <property type="evidence" value="ECO:0007669"/>
    <property type="project" value="InterPro"/>
</dbReference>
<evidence type="ECO:0000313" key="4">
    <source>
        <dbReference type="Proteomes" id="UP001165080"/>
    </source>
</evidence>
<sequence>MRKALGQQNVGRVSGPRIWTPSWWLNSPQTLRSDNAWAPPHTSRTSRKASSVNAAATWLPPVLSEPATRTASQPPPSPPPDATLGPSLPGKPASSNRSPSGAGAINSPSTALQQPPPQRPAWTSAAARRHGGSHDNEASIVNPSPTTSPKPSPSVAPAAKRNPTVGTTGGTGGGRDGGAGGRGAGPGRGRQSKGDGLKPPTPPTPPPPPPPPLPDHSCGGYTLVSTPAELEVMLDQLAAAAAAGGGASGGGGGGGGGRGGGGASLLGGGGGIGPLAVDCEGVELGRPGGKLCLLQLSVRGGRGGGGGGGGGRVGGGGGRGGGGVSIWLVDIESLGWRAFAYRSRLDGATSLKGLLEDPAVVKYLYDVRRDAVALSSEYGVRLRGVVDLQLVDVAVRQAEGGLRAGGWVEGLVSALSRGLAAGGRASAPARLAEDMAAATATARRYHESNNTQVWSRRPLTPELCEYAATDVRYLHALAEALSPRMHGELADRVIQESYRRTVAPMPNNKDLRAAAPVMIVRQSASAAASADAQTGDRGRSSRSASSGAAPGGGGGGGRDAAPYMGLMEWLTAALLLRYDRHGLAAEPPSPAATAARARPTPGPAVGEAAPAGPRPAIFPVPHSLSRLPAAALTGTGTGGASAAAAAGPATAAAAAAAELAAVDPAATAAASSGRGAEAIAAAAWLATAAPPGSSALPAEAAAHSSDGSFSEAERAEAAAAEAAAAAPADLGSEPSKPGYHQEGSPHDPWVDPSAAAGPAPSPPSPPPSPQAGAEPLVRSCGGVGGEAPPTAAIVTTPPTEAGSSQEGAVAAREGPQEPSTPPPPPPQAPLTQPPPPGRAIPQDPTQPPDASNSCLAPALETPAPGAASGAGAAPGVAPGAVAVAVAAAAGSLPPAAAADAVDAALGAAAAAARGDPAATAQQRLPSSPAAPAPPAPAPPLAPLLVPSMETMSWAEHSLSDLWLDLRTKYEYLDPEEDDRKLARLAAVWLVASQRGLMGRAGSGRSAGGAVAGRRDPGLRWLLG</sequence>
<dbReference type="SUPFAM" id="SSF53098">
    <property type="entry name" value="Ribonuclease H-like"/>
    <property type="match status" value="1"/>
</dbReference>
<dbReference type="GO" id="GO:0003676">
    <property type="term" value="F:nucleic acid binding"/>
    <property type="evidence" value="ECO:0007669"/>
    <property type="project" value="InterPro"/>
</dbReference>
<dbReference type="GO" id="GO:0008408">
    <property type="term" value="F:3'-5' exonuclease activity"/>
    <property type="evidence" value="ECO:0007669"/>
    <property type="project" value="InterPro"/>
</dbReference>
<feature type="compositionally biased region" description="Pro residues" evidence="1">
    <location>
        <begin position="928"/>
        <end position="938"/>
    </location>
</feature>
<dbReference type="PANTHER" id="PTHR43040:SF1">
    <property type="entry name" value="RIBONUCLEASE D"/>
    <property type="match status" value="1"/>
</dbReference>
<feature type="compositionally biased region" description="Polar residues" evidence="1">
    <location>
        <begin position="1"/>
        <end position="11"/>
    </location>
</feature>
<feature type="compositionally biased region" description="Low complexity" evidence="1">
    <location>
        <begin position="916"/>
        <end position="927"/>
    </location>
</feature>
<feature type="compositionally biased region" description="Pro residues" evidence="1">
    <location>
        <begin position="818"/>
        <end position="838"/>
    </location>
</feature>
<keyword evidence="4" id="KW-1185">Reference proteome</keyword>
<feature type="compositionally biased region" description="Low complexity" evidence="1">
    <location>
        <begin position="862"/>
        <end position="874"/>
    </location>
</feature>
<dbReference type="PANTHER" id="PTHR43040">
    <property type="entry name" value="RIBONUCLEASE D"/>
    <property type="match status" value="1"/>
</dbReference>
<dbReference type="InterPro" id="IPR002562">
    <property type="entry name" value="3'-5'_exonuclease_dom"/>
</dbReference>
<feature type="compositionally biased region" description="Polar residues" evidence="1">
    <location>
        <begin position="23"/>
        <end position="33"/>
    </location>
</feature>
<feature type="compositionally biased region" description="Low complexity" evidence="1">
    <location>
        <begin position="591"/>
        <end position="611"/>
    </location>
</feature>
<feature type="region of interest" description="Disordered" evidence="1">
    <location>
        <begin position="1"/>
        <end position="222"/>
    </location>
</feature>
<feature type="compositionally biased region" description="Pro residues" evidence="1">
    <location>
        <begin position="759"/>
        <end position="769"/>
    </location>
</feature>
<dbReference type="Gene3D" id="3.30.420.10">
    <property type="entry name" value="Ribonuclease H-like superfamily/Ribonuclease H"/>
    <property type="match status" value="1"/>
</dbReference>
<dbReference type="Proteomes" id="UP001165080">
    <property type="component" value="Unassembled WGS sequence"/>
</dbReference>
<comment type="caution">
    <text evidence="3">The sequence shown here is derived from an EMBL/GenBank/DDBJ whole genome shotgun (WGS) entry which is preliminary data.</text>
</comment>
<dbReference type="AlphaFoldDB" id="A0A9W6F774"/>
<evidence type="ECO:0000256" key="1">
    <source>
        <dbReference type="SAM" id="MobiDB-lite"/>
    </source>
</evidence>
<dbReference type="InterPro" id="IPR012337">
    <property type="entry name" value="RNaseH-like_sf"/>
</dbReference>
<reference evidence="3 4" key="1">
    <citation type="journal article" date="2023" name="Commun. Biol.">
        <title>Reorganization of the ancestral sex-determining regions during the evolution of trioecy in Pleodorina starrii.</title>
        <authorList>
            <person name="Takahashi K."/>
            <person name="Suzuki S."/>
            <person name="Kawai-Toyooka H."/>
            <person name="Yamamoto K."/>
            <person name="Hamaji T."/>
            <person name="Ootsuki R."/>
            <person name="Yamaguchi H."/>
            <person name="Kawachi M."/>
            <person name="Higashiyama T."/>
            <person name="Nozaki H."/>
        </authorList>
    </citation>
    <scope>NUCLEOTIDE SEQUENCE [LARGE SCALE GENOMIC DNA]</scope>
    <source>
        <strain evidence="3 4">NIES-4479</strain>
    </source>
</reference>
<evidence type="ECO:0000313" key="3">
    <source>
        <dbReference type="EMBL" id="GLC59037.1"/>
    </source>
</evidence>
<dbReference type="Pfam" id="PF01612">
    <property type="entry name" value="DNA_pol_A_exo1"/>
    <property type="match status" value="1"/>
</dbReference>
<feature type="domain" description="3'-5' exonuclease" evidence="2">
    <location>
        <begin position="221"/>
        <end position="486"/>
    </location>
</feature>
<feature type="region of interest" description="Disordered" evidence="1">
    <location>
        <begin position="916"/>
        <end position="938"/>
    </location>
</feature>
<evidence type="ECO:0000259" key="2">
    <source>
        <dbReference type="SMART" id="SM00474"/>
    </source>
</evidence>
<dbReference type="InterPro" id="IPR036397">
    <property type="entry name" value="RNaseH_sf"/>
</dbReference>
<proteinExistence type="predicted"/>
<feature type="region of interest" description="Disordered" evidence="1">
    <location>
        <begin position="587"/>
        <end position="616"/>
    </location>
</feature>
<organism evidence="3 4">
    <name type="scientific">Pleodorina starrii</name>
    <dbReference type="NCBI Taxonomy" id="330485"/>
    <lineage>
        <taxon>Eukaryota</taxon>
        <taxon>Viridiplantae</taxon>
        <taxon>Chlorophyta</taxon>
        <taxon>core chlorophytes</taxon>
        <taxon>Chlorophyceae</taxon>
        <taxon>CS clade</taxon>
        <taxon>Chlamydomonadales</taxon>
        <taxon>Volvocaceae</taxon>
        <taxon>Pleodorina</taxon>
    </lineage>
</organism>
<protein>
    <recommendedName>
        <fullName evidence="2">3'-5' exonuclease domain-containing protein</fullName>
    </recommendedName>
</protein>
<feature type="compositionally biased region" description="Pro residues" evidence="1">
    <location>
        <begin position="199"/>
        <end position="214"/>
    </location>
</feature>
<feature type="compositionally biased region" description="Low complexity" evidence="1">
    <location>
        <begin position="787"/>
        <end position="801"/>
    </location>
</feature>
<dbReference type="EMBL" id="BRXU01000025">
    <property type="protein sequence ID" value="GLC59037.1"/>
    <property type="molecule type" value="Genomic_DNA"/>
</dbReference>
<name>A0A9W6F774_9CHLO</name>
<feature type="region of interest" description="Disordered" evidence="1">
    <location>
        <begin position="525"/>
        <end position="556"/>
    </location>
</feature>
<gene>
    <name evidence="3" type="primary">PLEST004519</name>
    <name evidence="3" type="ORF">PLESTB_001435400</name>
</gene>
<accession>A0A9W6F774</accession>